<dbReference type="GO" id="GO:0016020">
    <property type="term" value="C:membrane"/>
    <property type="evidence" value="ECO:0007669"/>
    <property type="project" value="UniProtKB-SubCell"/>
</dbReference>
<comment type="cofactor">
    <cofactor evidence="1">
        <name>Mg(2+)</name>
        <dbReference type="ChEBI" id="CHEBI:18420"/>
    </cofactor>
</comment>
<evidence type="ECO:0000256" key="4">
    <source>
        <dbReference type="ARBA" id="ARBA00006432"/>
    </source>
</evidence>
<evidence type="ECO:0000256" key="9">
    <source>
        <dbReference type="ARBA" id="ARBA00026121"/>
    </source>
</evidence>
<gene>
    <name evidence="14" type="ORF">GKC49_12615</name>
</gene>
<keyword evidence="8" id="KW-0460">Magnesium</keyword>
<evidence type="ECO:0000313" key="14">
    <source>
        <dbReference type="EMBL" id="MSE15922.1"/>
    </source>
</evidence>
<evidence type="ECO:0000256" key="10">
    <source>
        <dbReference type="ARBA" id="ARBA00039545"/>
    </source>
</evidence>
<evidence type="ECO:0000256" key="7">
    <source>
        <dbReference type="ARBA" id="ARBA00022840"/>
    </source>
</evidence>
<evidence type="ECO:0000256" key="6">
    <source>
        <dbReference type="ARBA" id="ARBA00022741"/>
    </source>
</evidence>
<evidence type="ECO:0000259" key="12">
    <source>
        <dbReference type="Pfam" id="PF00501"/>
    </source>
</evidence>
<evidence type="ECO:0000256" key="2">
    <source>
        <dbReference type="ARBA" id="ARBA00004170"/>
    </source>
</evidence>
<comment type="caution">
    <text evidence="14">The sequence shown here is derived from an EMBL/GenBank/DDBJ whole genome shotgun (WGS) entry which is preliminary data.</text>
</comment>
<dbReference type="InterPro" id="IPR000873">
    <property type="entry name" value="AMP-dep_synth/lig_dom"/>
</dbReference>
<feature type="domain" description="AMP-dependent synthetase/ligase" evidence="12">
    <location>
        <begin position="5"/>
        <end position="154"/>
    </location>
</feature>
<evidence type="ECO:0000256" key="1">
    <source>
        <dbReference type="ARBA" id="ARBA00001946"/>
    </source>
</evidence>
<evidence type="ECO:0000256" key="3">
    <source>
        <dbReference type="ARBA" id="ARBA00005005"/>
    </source>
</evidence>
<dbReference type="PANTHER" id="PTHR43767:SF8">
    <property type="entry name" value="LONG-CHAIN-FATTY-ACID--COA LIGASE"/>
    <property type="match status" value="1"/>
</dbReference>
<dbReference type="Gene3D" id="3.40.50.980">
    <property type="match status" value="1"/>
</dbReference>
<keyword evidence="5" id="KW-0436">Ligase</keyword>
<feature type="non-terminal residue" evidence="14">
    <location>
        <position position="1"/>
    </location>
</feature>
<comment type="similarity">
    <text evidence="4">Belongs to the ATP-dependent AMP-binding enzyme family.</text>
</comment>
<evidence type="ECO:0000313" key="15">
    <source>
        <dbReference type="Proteomes" id="UP000461948"/>
    </source>
</evidence>
<accession>A0A7X2MMG4</accession>
<evidence type="ECO:0000256" key="8">
    <source>
        <dbReference type="ARBA" id="ARBA00022842"/>
    </source>
</evidence>
<dbReference type="Proteomes" id="UP000461948">
    <property type="component" value="Unassembled WGS sequence"/>
</dbReference>
<evidence type="ECO:0000256" key="5">
    <source>
        <dbReference type="ARBA" id="ARBA00022598"/>
    </source>
</evidence>
<comment type="pathway">
    <text evidence="3">Lipid metabolism; fatty acid beta-oxidation.</text>
</comment>
<dbReference type="AlphaFoldDB" id="A0A7X2MMG4"/>
<dbReference type="Pfam" id="PF00501">
    <property type="entry name" value="AMP-binding"/>
    <property type="match status" value="1"/>
</dbReference>
<dbReference type="Pfam" id="PF13193">
    <property type="entry name" value="AMP-binding_C"/>
    <property type="match status" value="1"/>
</dbReference>
<dbReference type="FunFam" id="3.30.300.30:FF:000006">
    <property type="entry name" value="Long-chain-fatty-acid--CoA ligase FadD"/>
    <property type="match status" value="1"/>
</dbReference>
<dbReference type="GO" id="GO:0004467">
    <property type="term" value="F:long-chain fatty acid-CoA ligase activity"/>
    <property type="evidence" value="ECO:0007669"/>
    <property type="project" value="UniProtKB-EC"/>
</dbReference>
<keyword evidence="6" id="KW-0547">Nucleotide-binding</keyword>
<evidence type="ECO:0000256" key="11">
    <source>
        <dbReference type="ARBA" id="ARBA00042773"/>
    </source>
</evidence>
<proteinExistence type="inferred from homology"/>
<reference evidence="14 15" key="1">
    <citation type="submission" date="2019-11" db="EMBL/GenBank/DDBJ databases">
        <title>Draft Genome Sequence of Plant Growth-Promoting Rhizosphere-Associated Bacteria.</title>
        <authorList>
            <person name="Vasilyev I.Y."/>
            <person name="Radchenko V."/>
            <person name="Ilnitskaya E.V."/>
        </authorList>
    </citation>
    <scope>NUCLEOTIDE SEQUENCE [LARGE SCALE GENOMIC DNA]</scope>
    <source>
        <strain evidence="14 15">VRA_MhP_f</strain>
    </source>
</reference>
<evidence type="ECO:0000259" key="13">
    <source>
        <dbReference type="Pfam" id="PF13193"/>
    </source>
</evidence>
<organism evidence="14 15">
    <name type="scientific">Enterobacter agglomerans</name>
    <name type="common">Erwinia herbicola</name>
    <name type="synonym">Pantoea agglomerans</name>
    <dbReference type="NCBI Taxonomy" id="549"/>
    <lineage>
        <taxon>Bacteria</taxon>
        <taxon>Pseudomonadati</taxon>
        <taxon>Pseudomonadota</taxon>
        <taxon>Gammaproteobacteria</taxon>
        <taxon>Enterobacterales</taxon>
        <taxon>Erwiniaceae</taxon>
        <taxon>Pantoea</taxon>
        <taxon>Pantoea agglomerans group</taxon>
    </lineage>
</organism>
<dbReference type="Gene3D" id="3.30.300.30">
    <property type="match status" value="1"/>
</dbReference>
<dbReference type="InterPro" id="IPR025110">
    <property type="entry name" value="AMP-bd_C"/>
</dbReference>
<sequence>TVNGLLFLELGGQNLLITNPRDIPGFVKELGKFPFTAITGVNTLFNALLNDEQFNKLDFSTLRLSAGGGMAVQKVVADRWEKLTGHYLLEGYGLTECSPLVSVNPYDISCHTGSIGLPVPSTDVLILDDDGNEVPPGEPGELCISGPQVMLGYWQHPEATAEVLKNGWLHSGDIVTVDQEGFIRIVDRKKDMILVSGFNVYPNEIEDVLMQHPKVREAAAIGVPSDLSGEAVKVCIVKKDASLTKEEVLDHCRRQLTGYKVPKIIEFRDELPKTNVGKILRRELRDEAKPGAS</sequence>
<dbReference type="PANTHER" id="PTHR43767">
    <property type="entry name" value="LONG-CHAIN-FATTY-ACID--COA LIGASE"/>
    <property type="match status" value="1"/>
</dbReference>
<dbReference type="Gene3D" id="2.30.38.10">
    <property type="entry name" value="Luciferase, Domain 3"/>
    <property type="match status" value="1"/>
</dbReference>
<comment type="subcellular location">
    <subcellularLocation>
        <location evidence="2">Membrane</location>
        <topology evidence="2">Peripheral membrane protein</topology>
    </subcellularLocation>
</comment>
<keyword evidence="7" id="KW-0067">ATP-binding</keyword>
<dbReference type="EC" id="6.2.1.3" evidence="9"/>
<dbReference type="InterPro" id="IPR045851">
    <property type="entry name" value="AMP-bd_C_sf"/>
</dbReference>
<dbReference type="InterPro" id="IPR050237">
    <property type="entry name" value="ATP-dep_AMP-bd_enzyme"/>
</dbReference>
<protein>
    <recommendedName>
        <fullName evidence="10">Long-chain-fatty-acid--CoA ligase</fullName>
        <ecNumber evidence="9">6.2.1.3</ecNumber>
    </recommendedName>
    <alternativeName>
        <fullName evidence="11">Long-chain acyl-CoA synthetase</fullName>
    </alternativeName>
</protein>
<feature type="domain" description="AMP-binding enzyme C-terminal" evidence="13">
    <location>
        <begin position="204"/>
        <end position="278"/>
    </location>
</feature>
<name>A0A7X2MMG4_ENTAG</name>
<dbReference type="EMBL" id="WKLC01000509">
    <property type="protein sequence ID" value="MSE15922.1"/>
    <property type="molecule type" value="Genomic_DNA"/>
</dbReference>
<dbReference type="GO" id="GO:0005524">
    <property type="term" value="F:ATP binding"/>
    <property type="evidence" value="ECO:0007669"/>
    <property type="project" value="UniProtKB-KW"/>
</dbReference>
<dbReference type="SUPFAM" id="SSF56801">
    <property type="entry name" value="Acetyl-CoA synthetase-like"/>
    <property type="match status" value="1"/>
</dbReference>